<dbReference type="PANTHER" id="PTHR24096">
    <property type="entry name" value="LONG-CHAIN-FATTY-ACID--COA LIGASE"/>
    <property type="match status" value="1"/>
</dbReference>
<feature type="compositionally biased region" description="Low complexity" evidence="3">
    <location>
        <begin position="21"/>
        <end position="39"/>
    </location>
</feature>
<sequence>MGPAHARQHQQRAGTHPTGVRATLRASGAGTRRAGHAAAGHGGTGCAPRRSDRRSRGRGVTPQLTPYVLAAGAQQADSDAVFEADTGRRISHRELGDAVRRTADDLLGRGLRQGDTVGVRLSNGVDFVVALHAVLTTGGSVVPVNPVHTAGEAQRQLEHAGADWLIDAVGGDGTRAAPLKRLTAPPSGAPAVPSESARTEVCPPAREASAPLREAGTAVLASSSGTTGQPKTIRLSHGNMIAALAAGTAALPLAPDDRVLAVLPFAHAYGLQAVLHHTLRCGGTVVTLARYRPGPALRAMAEHGVTRLFVVPPQLRTLCAGQRDTPVNLDRLRGVVTGGAPVPPDLVADARRVLAAPVLMGYGLTETAGYLAVAAGEDTPEPGRTAPVVAGVEHRVVHGELWVRGPQVARDAVDADGWLHTGDLVSLEHGALRVTGRCKELIKVNGYQVAPAELEELMQRHPAVADAAVAAVPDQARGEVPVAYVVLRAPAADAELAAFVNAQVAPYKRVQTVHRVGAIPRTASGKIVRRLLTVPAEPR</sequence>
<keyword evidence="7" id="KW-1185">Reference proteome</keyword>
<name>A0A221P6I4_9ACTN</name>
<reference evidence="6 7" key="1">
    <citation type="submission" date="2017-07" db="EMBL/GenBank/DDBJ databases">
        <title>Genome sequence of Streptomyces pluripotens MUSC 137T.</title>
        <authorList>
            <person name="Ser H.-L."/>
            <person name="Lee L.-H."/>
        </authorList>
    </citation>
    <scope>NUCLEOTIDE SEQUENCE [LARGE SCALE GENOMIC DNA]</scope>
    <source>
        <strain evidence="6 7">MUSC 137</strain>
    </source>
</reference>
<dbReference type="KEGG" id="splu:LK06_029605"/>
<feature type="region of interest" description="Disordered" evidence="3">
    <location>
        <begin position="1"/>
        <end position="61"/>
    </location>
</feature>
<dbReference type="Gene3D" id="3.30.300.30">
    <property type="match status" value="1"/>
</dbReference>
<dbReference type="PANTHER" id="PTHR24096:SF149">
    <property type="entry name" value="AMP-BINDING DOMAIN-CONTAINING PROTEIN-RELATED"/>
    <property type="match status" value="1"/>
</dbReference>
<dbReference type="STRING" id="1355015.LK06_029605"/>
<dbReference type="InterPro" id="IPR000873">
    <property type="entry name" value="AMP-dep_synth/lig_dom"/>
</dbReference>
<dbReference type="InterPro" id="IPR042099">
    <property type="entry name" value="ANL_N_sf"/>
</dbReference>
<feature type="domain" description="AMP-binding enzyme C-terminal" evidence="5">
    <location>
        <begin position="453"/>
        <end position="526"/>
    </location>
</feature>
<keyword evidence="2" id="KW-0436">Ligase</keyword>
<organism evidence="6 7">
    <name type="scientific">Streptomyces pluripotens</name>
    <dbReference type="NCBI Taxonomy" id="1355015"/>
    <lineage>
        <taxon>Bacteria</taxon>
        <taxon>Bacillati</taxon>
        <taxon>Actinomycetota</taxon>
        <taxon>Actinomycetes</taxon>
        <taxon>Kitasatosporales</taxon>
        <taxon>Streptomycetaceae</taxon>
        <taxon>Streptomyces</taxon>
    </lineage>
</organism>
<evidence type="ECO:0000259" key="4">
    <source>
        <dbReference type="Pfam" id="PF00501"/>
    </source>
</evidence>
<dbReference type="Pfam" id="PF13193">
    <property type="entry name" value="AMP-binding_C"/>
    <property type="match status" value="1"/>
</dbReference>
<accession>A0A221P6I4</accession>
<protein>
    <recommendedName>
        <fullName evidence="8">AMP-dependent synthetase</fullName>
    </recommendedName>
</protein>
<evidence type="ECO:0000256" key="1">
    <source>
        <dbReference type="ARBA" id="ARBA00006432"/>
    </source>
</evidence>
<evidence type="ECO:0000256" key="2">
    <source>
        <dbReference type="ARBA" id="ARBA00022598"/>
    </source>
</evidence>
<dbReference type="AlphaFoldDB" id="A0A221P6I4"/>
<dbReference type="InterPro" id="IPR045851">
    <property type="entry name" value="AMP-bd_C_sf"/>
</dbReference>
<evidence type="ECO:0000313" key="6">
    <source>
        <dbReference type="EMBL" id="ASN27696.1"/>
    </source>
</evidence>
<dbReference type="SUPFAM" id="SSF56801">
    <property type="entry name" value="Acetyl-CoA synthetase-like"/>
    <property type="match status" value="1"/>
</dbReference>
<dbReference type="Pfam" id="PF00501">
    <property type="entry name" value="AMP-binding"/>
    <property type="match status" value="1"/>
</dbReference>
<evidence type="ECO:0000313" key="7">
    <source>
        <dbReference type="Proteomes" id="UP000031501"/>
    </source>
</evidence>
<feature type="compositionally biased region" description="Basic residues" evidence="3">
    <location>
        <begin position="1"/>
        <end position="10"/>
    </location>
</feature>
<feature type="domain" description="AMP-dependent synthetase/ligase" evidence="4">
    <location>
        <begin position="73"/>
        <end position="410"/>
    </location>
</feature>
<evidence type="ECO:0008006" key="8">
    <source>
        <dbReference type="Google" id="ProtNLM"/>
    </source>
</evidence>
<gene>
    <name evidence="6" type="ORF">LK07_30800</name>
</gene>
<dbReference type="Gene3D" id="3.40.50.12780">
    <property type="entry name" value="N-terminal domain of ligase-like"/>
    <property type="match status" value="1"/>
</dbReference>
<dbReference type="GO" id="GO:0016405">
    <property type="term" value="F:CoA-ligase activity"/>
    <property type="evidence" value="ECO:0007669"/>
    <property type="project" value="TreeGrafter"/>
</dbReference>
<evidence type="ECO:0000259" key="5">
    <source>
        <dbReference type="Pfam" id="PF13193"/>
    </source>
</evidence>
<comment type="similarity">
    <text evidence="1">Belongs to the ATP-dependent AMP-binding enzyme family.</text>
</comment>
<dbReference type="EMBL" id="CP022433">
    <property type="protein sequence ID" value="ASN27696.1"/>
    <property type="molecule type" value="Genomic_DNA"/>
</dbReference>
<proteinExistence type="inferred from homology"/>
<evidence type="ECO:0000256" key="3">
    <source>
        <dbReference type="SAM" id="MobiDB-lite"/>
    </source>
</evidence>
<dbReference type="InterPro" id="IPR025110">
    <property type="entry name" value="AMP-bd_C"/>
</dbReference>
<dbReference type="Proteomes" id="UP000031501">
    <property type="component" value="Chromosome"/>
</dbReference>